<dbReference type="GO" id="GO:0007165">
    <property type="term" value="P:signal transduction"/>
    <property type="evidence" value="ECO:0007669"/>
    <property type="project" value="TreeGrafter"/>
</dbReference>
<sequence length="94" mass="10330">MVEAYSEELRLARDLAAEAAQLQTAAARMGFSVSEKSRCDIVTDVDRRIEERLLSVIAERFPGDGVIGEETGRYGPAAAERVWVVDPLDGTNNF</sequence>
<keyword evidence="1" id="KW-0378">Hydrolase</keyword>
<dbReference type="GO" id="GO:0004441">
    <property type="term" value="F:inositol-1,4-bisphosphate 1-phosphatase activity"/>
    <property type="evidence" value="ECO:0007669"/>
    <property type="project" value="UniProtKB-EC"/>
</dbReference>
<dbReference type="AlphaFoldDB" id="T1C4M7"/>
<dbReference type="EC" id="3.1.3.57" evidence="1"/>
<dbReference type="GO" id="GO:0006020">
    <property type="term" value="P:inositol metabolic process"/>
    <property type="evidence" value="ECO:0007669"/>
    <property type="project" value="TreeGrafter"/>
</dbReference>
<accession>T1C4M7</accession>
<dbReference type="PANTHER" id="PTHR20854:SF4">
    <property type="entry name" value="INOSITOL-1-MONOPHOSPHATASE-RELATED"/>
    <property type="match status" value="1"/>
</dbReference>
<reference evidence="1" key="1">
    <citation type="submission" date="2013-08" db="EMBL/GenBank/DDBJ databases">
        <authorList>
            <person name="Mendez C."/>
            <person name="Richter M."/>
            <person name="Ferrer M."/>
            <person name="Sanchez J."/>
        </authorList>
    </citation>
    <scope>NUCLEOTIDE SEQUENCE</scope>
</reference>
<dbReference type="Pfam" id="PF00459">
    <property type="entry name" value="Inositol_P"/>
    <property type="match status" value="1"/>
</dbReference>
<dbReference type="PRINTS" id="PR00377">
    <property type="entry name" value="IMPHPHTASES"/>
</dbReference>
<proteinExistence type="predicted"/>
<dbReference type="SUPFAM" id="SSF56655">
    <property type="entry name" value="Carbohydrate phosphatase"/>
    <property type="match status" value="1"/>
</dbReference>
<protein>
    <submittedName>
        <fullName evidence="1">Inositol monophosphatase</fullName>
        <ecNumber evidence="1">3.1.3.57</ecNumber>
    </submittedName>
</protein>
<comment type="caution">
    <text evidence="1">The sequence shown here is derived from an EMBL/GenBank/DDBJ whole genome shotgun (WGS) entry which is preliminary data.</text>
</comment>
<organism evidence="1">
    <name type="scientific">mine drainage metagenome</name>
    <dbReference type="NCBI Taxonomy" id="410659"/>
    <lineage>
        <taxon>unclassified sequences</taxon>
        <taxon>metagenomes</taxon>
        <taxon>ecological metagenomes</taxon>
    </lineage>
</organism>
<dbReference type="GO" id="GO:0008934">
    <property type="term" value="F:inositol monophosphate 1-phosphatase activity"/>
    <property type="evidence" value="ECO:0007669"/>
    <property type="project" value="TreeGrafter"/>
</dbReference>
<dbReference type="PANTHER" id="PTHR20854">
    <property type="entry name" value="INOSITOL MONOPHOSPHATASE"/>
    <property type="match status" value="1"/>
</dbReference>
<feature type="non-terminal residue" evidence="1">
    <location>
        <position position="94"/>
    </location>
</feature>
<gene>
    <name evidence="1" type="ORF">B1A_10193</name>
</gene>
<name>T1C4M7_9ZZZZ</name>
<evidence type="ECO:0000313" key="1">
    <source>
        <dbReference type="EMBL" id="EQD60264.1"/>
    </source>
</evidence>
<reference evidence="1" key="2">
    <citation type="journal article" date="2014" name="ISME J.">
        <title>Microbial stratification in low pH oxic and suboxic macroscopic growths along an acid mine drainage.</title>
        <authorList>
            <person name="Mendez-Garcia C."/>
            <person name="Mesa V."/>
            <person name="Sprenger R.R."/>
            <person name="Richter M."/>
            <person name="Diez M.S."/>
            <person name="Solano J."/>
            <person name="Bargiela R."/>
            <person name="Golyshina O.V."/>
            <person name="Manteca A."/>
            <person name="Ramos J.L."/>
            <person name="Gallego J.R."/>
            <person name="Llorente I."/>
            <person name="Martins Dos Santos V.A."/>
            <person name="Jensen O.N."/>
            <person name="Pelaez A.I."/>
            <person name="Sanchez J."/>
            <person name="Ferrer M."/>
        </authorList>
    </citation>
    <scope>NUCLEOTIDE SEQUENCE</scope>
</reference>
<dbReference type="Gene3D" id="3.30.540.10">
    <property type="entry name" value="Fructose-1,6-Bisphosphatase, subunit A, domain 1"/>
    <property type="match status" value="1"/>
</dbReference>
<dbReference type="EMBL" id="AUZX01007256">
    <property type="protein sequence ID" value="EQD60264.1"/>
    <property type="molecule type" value="Genomic_DNA"/>
</dbReference>
<dbReference type="InterPro" id="IPR000760">
    <property type="entry name" value="Inositol_monophosphatase-like"/>
</dbReference>